<accession>A0A150J961</accession>
<keyword evidence="1" id="KW-0812">Transmembrane</keyword>
<feature type="transmembrane region" description="Helical" evidence="1">
    <location>
        <begin position="6"/>
        <end position="26"/>
    </location>
</feature>
<protein>
    <submittedName>
        <fullName evidence="2">Uncharacterized protein</fullName>
    </submittedName>
</protein>
<reference evidence="2 3" key="1">
    <citation type="journal article" date="2016" name="ISME J.">
        <title>Chasing the elusive Euryarchaeota class WSA2: genomes reveal a uniquely fastidious methyl-reducing methanogen.</title>
        <authorList>
            <person name="Nobu M.K."/>
            <person name="Narihiro T."/>
            <person name="Kuroda K."/>
            <person name="Mei R."/>
            <person name="Liu W.T."/>
        </authorList>
    </citation>
    <scope>NUCLEOTIDE SEQUENCE [LARGE SCALE GENOMIC DNA]</scope>
    <source>
        <strain evidence="2">U1lsi0528_Bin055</strain>
    </source>
</reference>
<organism evidence="2 3">
    <name type="scientific">Candidatus Methanofastidiosum methylothiophilum</name>
    <dbReference type="NCBI Taxonomy" id="1705564"/>
    <lineage>
        <taxon>Archaea</taxon>
        <taxon>Methanobacteriati</taxon>
        <taxon>Methanobacteriota</taxon>
        <taxon>Stenosarchaea group</taxon>
        <taxon>Candidatus Methanofastidiosia</taxon>
        <taxon>Candidatus Methanofastidiosales</taxon>
        <taxon>Candidatus Methanofastidiosaceae</taxon>
        <taxon>Candidatus Methanofastidiosum</taxon>
    </lineage>
</organism>
<evidence type="ECO:0000313" key="2">
    <source>
        <dbReference type="EMBL" id="KYC53803.1"/>
    </source>
</evidence>
<keyword evidence="1" id="KW-1133">Transmembrane helix</keyword>
<keyword evidence="1" id="KW-0472">Membrane</keyword>
<sequence length="29" mass="3232">MDIYSAAYYGLIFGFIGGFGLGIFFYSKI</sequence>
<evidence type="ECO:0000313" key="3">
    <source>
        <dbReference type="Proteomes" id="UP000075398"/>
    </source>
</evidence>
<evidence type="ECO:0000256" key="1">
    <source>
        <dbReference type="SAM" id="Phobius"/>
    </source>
</evidence>
<gene>
    <name evidence="2" type="ORF">AMQ22_00002</name>
</gene>
<dbReference type="AlphaFoldDB" id="A0A150J961"/>
<name>A0A150J961_9EURY</name>
<proteinExistence type="predicted"/>
<dbReference type="Proteomes" id="UP000075398">
    <property type="component" value="Unassembled WGS sequence"/>
</dbReference>
<dbReference type="EMBL" id="LNGC01000001">
    <property type="protein sequence ID" value="KYC53803.1"/>
    <property type="molecule type" value="Genomic_DNA"/>
</dbReference>
<comment type="caution">
    <text evidence="2">The sequence shown here is derived from an EMBL/GenBank/DDBJ whole genome shotgun (WGS) entry which is preliminary data.</text>
</comment>